<comment type="domain">
    <text evidence="12">The P-site tRNA interaction motif (PtIM domain) probably interacts with the P-site tRNA(fMet) as well as the 23S rRNA.</text>
</comment>
<dbReference type="HAMAP" id="MF_00847">
    <property type="entry name" value="EttA"/>
    <property type="match status" value="1"/>
</dbReference>
<dbReference type="InterPro" id="IPR027417">
    <property type="entry name" value="P-loop_NTPase"/>
</dbReference>
<dbReference type="GO" id="GO:0045900">
    <property type="term" value="P:negative regulation of translational elongation"/>
    <property type="evidence" value="ECO:0007669"/>
    <property type="project" value="UniProtKB-UniRule"/>
</dbReference>
<keyword evidence="10 12" id="KW-0694">RNA-binding</keyword>
<dbReference type="NCBIfam" id="TIGR03719">
    <property type="entry name" value="ABC_ABC_ChvD"/>
    <property type="match status" value="1"/>
</dbReference>
<dbReference type="OrthoDB" id="1521973at2"/>
<dbReference type="SUPFAM" id="SSF52540">
    <property type="entry name" value="P-loop containing nucleoside triphosphate hydrolases"/>
    <property type="match status" value="2"/>
</dbReference>
<keyword evidence="5 12" id="KW-0677">Repeat</keyword>
<comment type="subunit">
    <text evidence="12">Monomer. Probably contacts ribosomal proteins L1, L5, L33 and S7, the 16S and 23S rRNA and the P-site containing tRNA(fMet).</text>
</comment>
<evidence type="ECO:0000256" key="2">
    <source>
        <dbReference type="ARBA" id="ARBA00022490"/>
    </source>
</evidence>
<evidence type="ECO:0000313" key="14">
    <source>
        <dbReference type="EMBL" id="TPG45393.1"/>
    </source>
</evidence>
<dbReference type="GO" id="GO:0006412">
    <property type="term" value="P:translation"/>
    <property type="evidence" value="ECO:0007669"/>
    <property type="project" value="UniProtKB-KW"/>
</dbReference>
<evidence type="ECO:0000256" key="12">
    <source>
        <dbReference type="HAMAP-Rule" id="MF_00847"/>
    </source>
</evidence>
<comment type="function">
    <text evidence="12">A translation factor that gates the progression of the 70S ribosomal initiation complex (IC, containing tRNA(fMet) in the P-site) into the translation elongation cycle by using a mechanism sensitive to the ATP/ADP ratio. Binds to the 70S ribosome E-site where it modulates the state of the translating ribosome during subunit translocation. ATP hydrolysis probably frees it from the ribosome, which can enter the elongation phase.</text>
</comment>
<keyword evidence="8 12" id="KW-0067">ATP-binding</keyword>
<dbReference type="GO" id="GO:0043022">
    <property type="term" value="F:ribosome binding"/>
    <property type="evidence" value="ECO:0007669"/>
    <property type="project" value="UniProtKB-UniRule"/>
</dbReference>
<keyword evidence="7 12" id="KW-0378">Hydrolase</keyword>
<comment type="subcellular location">
    <subcellularLocation>
        <location evidence="12">Cytoplasm</location>
    </subcellularLocation>
    <text evidence="12">Associates with ribosomes and polysomes.</text>
</comment>
<evidence type="ECO:0000313" key="15">
    <source>
        <dbReference type="Proteomes" id="UP000319700"/>
    </source>
</evidence>
<keyword evidence="15" id="KW-1185">Reference proteome</keyword>
<dbReference type="Pfam" id="PF12848">
    <property type="entry name" value="ABC_tran_Xtn"/>
    <property type="match status" value="1"/>
</dbReference>
<keyword evidence="6 12" id="KW-0547">Nucleotide-binding</keyword>
<evidence type="ECO:0000256" key="6">
    <source>
        <dbReference type="ARBA" id="ARBA00022741"/>
    </source>
</evidence>
<dbReference type="RefSeq" id="WP_140503160.1">
    <property type="nucleotide sequence ID" value="NZ_RCZH01000001.1"/>
</dbReference>
<evidence type="ECO:0000256" key="5">
    <source>
        <dbReference type="ARBA" id="ARBA00022737"/>
    </source>
</evidence>
<comment type="catalytic activity">
    <reaction evidence="12">
        <text>ATP + H2O = ADP + phosphate + H(+)</text>
        <dbReference type="Rhea" id="RHEA:13065"/>
        <dbReference type="ChEBI" id="CHEBI:15377"/>
        <dbReference type="ChEBI" id="CHEBI:15378"/>
        <dbReference type="ChEBI" id="CHEBI:30616"/>
        <dbReference type="ChEBI" id="CHEBI:43474"/>
        <dbReference type="ChEBI" id="CHEBI:456216"/>
    </reaction>
</comment>
<dbReference type="STRING" id="29533.SAMN05444387_1241"/>
<evidence type="ECO:0000256" key="8">
    <source>
        <dbReference type="ARBA" id="ARBA00022840"/>
    </source>
</evidence>
<dbReference type="PANTHER" id="PTHR43858">
    <property type="entry name" value="ENERGY-DEPENDENT TRANSLATIONAL THROTTLE PROTEIN ETTA"/>
    <property type="match status" value="1"/>
</dbReference>
<comment type="domain">
    <text evidence="12">The arm domain is inserted in the first ABC transporter domain. Probably contacts ribosomal protein L1.</text>
</comment>
<evidence type="ECO:0000256" key="3">
    <source>
        <dbReference type="ARBA" id="ARBA00022555"/>
    </source>
</evidence>
<dbReference type="GO" id="GO:0016887">
    <property type="term" value="F:ATP hydrolysis activity"/>
    <property type="evidence" value="ECO:0007669"/>
    <property type="project" value="UniProtKB-UniRule"/>
</dbReference>
<evidence type="ECO:0000256" key="9">
    <source>
        <dbReference type="ARBA" id="ARBA00022845"/>
    </source>
</evidence>
<accession>A0A502F7Q2</accession>
<keyword evidence="4 12" id="KW-0699">rRNA-binding</keyword>
<dbReference type="InterPro" id="IPR022374">
    <property type="entry name" value="EttA"/>
</dbReference>
<dbReference type="SMART" id="SM00382">
    <property type="entry name" value="AAA"/>
    <property type="match status" value="2"/>
</dbReference>
<dbReference type="EC" id="3.6.1.-" evidence="12"/>
<feature type="region of interest" description="PtIM" evidence="12">
    <location>
        <begin position="251"/>
        <end position="331"/>
    </location>
</feature>
<keyword evidence="11 12" id="KW-0648">Protein biosynthesis</keyword>
<dbReference type="AlphaFoldDB" id="A0A502F7Q2"/>
<dbReference type="Proteomes" id="UP000319700">
    <property type="component" value="Unassembled WGS sequence"/>
</dbReference>
<evidence type="ECO:0000256" key="7">
    <source>
        <dbReference type="ARBA" id="ARBA00022801"/>
    </source>
</evidence>
<dbReference type="Gene3D" id="3.40.50.300">
    <property type="entry name" value="P-loop containing nucleotide triphosphate hydrolases"/>
    <property type="match status" value="2"/>
</dbReference>
<feature type="domain" description="ABC transporter" evidence="13">
    <location>
        <begin position="9"/>
        <end position="268"/>
    </location>
</feature>
<dbReference type="FunFam" id="3.40.50.300:FF:000011">
    <property type="entry name" value="Putative ABC transporter ATP-binding component"/>
    <property type="match status" value="1"/>
</dbReference>
<evidence type="ECO:0000259" key="13">
    <source>
        <dbReference type="PROSITE" id="PS50893"/>
    </source>
</evidence>
<dbReference type="CDD" id="cd03221">
    <property type="entry name" value="ABCF_EF-3"/>
    <property type="match status" value="2"/>
</dbReference>
<comment type="similarity">
    <text evidence="1 12">Belongs to the ABC transporter superfamily. ABCF family. Translational throttle EttA subfamily.</text>
</comment>
<comment type="caution">
    <text evidence="12">Lacks conserved residue(s) required for the propagation of feature annotation.</text>
</comment>
<reference evidence="14 15" key="1">
    <citation type="journal article" date="2019" name="Environ. Microbiol.">
        <title>Species interactions and distinct microbial communities in high Arctic permafrost affected cryosols are associated with the CH4 and CO2 gas fluxes.</title>
        <authorList>
            <person name="Altshuler I."/>
            <person name="Hamel J."/>
            <person name="Turney S."/>
            <person name="Magnuson E."/>
            <person name="Levesque R."/>
            <person name="Greer C."/>
            <person name="Whyte L.G."/>
        </authorList>
    </citation>
    <scope>NUCLEOTIDE SEQUENCE [LARGE SCALE GENOMIC DNA]</scope>
    <source>
        <strain evidence="14 15">42</strain>
    </source>
</reference>
<dbReference type="GO" id="GO:0005524">
    <property type="term" value="F:ATP binding"/>
    <property type="evidence" value="ECO:0007669"/>
    <property type="project" value="UniProtKB-UniRule"/>
</dbReference>
<dbReference type="InterPro" id="IPR032781">
    <property type="entry name" value="ABC_tran_Xtn"/>
</dbReference>
<keyword evidence="3 12" id="KW-0820">tRNA-binding</keyword>
<dbReference type="GO" id="GO:0000049">
    <property type="term" value="F:tRNA binding"/>
    <property type="evidence" value="ECO:0007669"/>
    <property type="project" value="UniProtKB-UniRule"/>
</dbReference>
<evidence type="ECO:0000256" key="10">
    <source>
        <dbReference type="ARBA" id="ARBA00022884"/>
    </source>
</evidence>
<dbReference type="PROSITE" id="PS50893">
    <property type="entry name" value="ABC_TRANSPORTER_2"/>
    <property type="match status" value="2"/>
</dbReference>
<evidence type="ECO:0000256" key="4">
    <source>
        <dbReference type="ARBA" id="ARBA00022730"/>
    </source>
</evidence>
<keyword evidence="2 12" id="KW-0963">Cytoplasm</keyword>
<dbReference type="EMBL" id="RCZH01000001">
    <property type="protein sequence ID" value="TPG45393.1"/>
    <property type="molecule type" value="Genomic_DNA"/>
</dbReference>
<gene>
    <name evidence="12 14" type="primary">ettA</name>
    <name evidence="14" type="ORF">EAH81_01980</name>
</gene>
<dbReference type="InterPro" id="IPR017871">
    <property type="entry name" value="ABC_transporter-like_CS"/>
</dbReference>
<feature type="domain" description="ABC transporter" evidence="13">
    <location>
        <begin position="333"/>
        <end position="559"/>
    </location>
</feature>
<organism evidence="14 15">
    <name type="scientific">Flavobacterium pectinovorum</name>
    <dbReference type="NCBI Taxonomy" id="29533"/>
    <lineage>
        <taxon>Bacteria</taxon>
        <taxon>Pseudomonadati</taxon>
        <taxon>Bacteroidota</taxon>
        <taxon>Flavobacteriia</taxon>
        <taxon>Flavobacteriales</taxon>
        <taxon>Flavobacteriaceae</taxon>
        <taxon>Flavobacterium</taxon>
    </lineage>
</organism>
<sequence length="563" mass="63482">MSDDKKVIFSMQKLSKTYQGADKPVLKNIYLSFFYGAKIGILGLNGSGKSSLLKIIAGVDKNYQGDVVFQPGYTVGYLEQEPILDDSKTVIEIVREGAAETMAVLEEYNQINDLFGLEENYSDPDKMDKLMDRQAALQDKIDALGAWEIDTKLEIAMDALRTPEGDTPIKNLSGGERRRVALCRLLLQQPDVLLLDEPTNHLDAESVLWLEQHLAQYAGTVIAVTHDRYFLDNVAGWILELDRGEGIPWKGNYSSWLDQKSTRMAQEEKVASKRRKTLERELDWVRQGAKGRQTKQKARLQNYDKLLNEDQKQLDENLEIYIPNGPRLGTNVIEAKNVAKAFGDKLLYDNLNFTLPQAGIVGIIGPNGAGKSTIFKMIMGEQKTDSGEFLVGETVKIAYVDQSHSNIDPNKSIWENFADGQELIMMGGRQVNSRAYLSRFNFGGGEQNKKVSMLSGGERNRLHLAMTLKEEGNVLLLDEPTNDLDVNTLRALEEGLENFAGCAVIISHDRWFLDRICTHILAFEGDSEVYYFEGGFSEYEENKKKRLGGDLTPKRLKYRKLIR</sequence>
<protein>
    <recommendedName>
        <fullName evidence="12">Energy-dependent translational throttle protein EttA</fullName>
        <ecNumber evidence="12">3.6.1.-</ecNumber>
    </recommendedName>
    <alternativeName>
        <fullName evidence="12">Translational regulatory factor EttA</fullName>
    </alternativeName>
</protein>
<dbReference type="NCBIfam" id="NF008775">
    <property type="entry name" value="PRK11819.1"/>
    <property type="match status" value="1"/>
</dbReference>
<feature type="binding site" evidence="12">
    <location>
        <begin position="365"/>
        <end position="372"/>
    </location>
    <ligand>
        <name>ATP</name>
        <dbReference type="ChEBI" id="CHEBI:30616"/>
        <label>2</label>
    </ligand>
</feature>
<comment type="caution">
    <text evidence="14">The sequence shown here is derived from an EMBL/GenBank/DDBJ whole genome shotgun (WGS) entry which is preliminary data.</text>
</comment>
<proteinExistence type="inferred from homology"/>
<dbReference type="PANTHER" id="PTHR43858:SF1">
    <property type="entry name" value="ABC TRANSPORTER-RELATED PROTEIN"/>
    <property type="match status" value="1"/>
</dbReference>
<dbReference type="GO" id="GO:0019843">
    <property type="term" value="F:rRNA binding"/>
    <property type="evidence" value="ECO:0007669"/>
    <property type="project" value="UniProtKB-UniRule"/>
</dbReference>
<evidence type="ECO:0000256" key="1">
    <source>
        <dbReference type="ARBA" id="ARBA00005868"/>
    </source>
</evidence>
<dbReference type="InterPro" id="IPR003439">
    <property type="entry name" value="ABC_transporter-like_ATP-bd"/>
</dbReference>
<dbReference type="GO" id="GO:0005737">
    <property type="term" value="C:cytoplasm"/>
    <property type="evidence" value="ECO:0007669"/>
    <property type="project" value="UniProtKB-SubCell"/>
</dbReference>
<dbReference type="PROSITE" id="PS00211">
    <property type="entry name" value="ABC_TRANSPORTER_1"/>
    <property type="match status" value="1"/>
</dbReference>
<dbReference type="FunFam" id="3.40.50.300:FF:000183">
    <property type="entry name" value="ABC transporter ATP-binding protein yjjK"/>
    <property type="match status" value="1"/>
</dbReference>
<dbReference type="Pfam" id="PF00005">
    <property type="entry name" value="ABC_tran"/>
    <property type="match status" value="2"/>
</dbReference>
<evidence type="ECO:0000256" key="11">
    <source>
        <dbReference type="ARBA" id="ARBA00022917"/>
    </source>
</evidence>
<keyword evidence="9 12" id="KW-0810">Translation regulation</keyword>
<dbReference type="InterPro" id="IPR003593">
    <property type="entry name" value="AAA+_ATPase"/>
</dbReference>
<name>A0A502F7Q2_9FLAO</name>